<protein>
    <submittedName>
        <fullName evidence="3">Uncharacterized protein</fullName>
    </submittedName>
</protein>
<proteinExistence type="predicted"/>
<dbReference type="EMBL" id="NWSH01001885">
    <property type="protein sequence ID" value="PCG69795.1"/>
    <property type="molecule type" value="Genomic_DNA"/>
</dbReference>
<keyword evidence="1" id="KW-0175">Coiled coil</keyword>
<evidence type="ECO:0000256" key="1">
    <source>
        <dbReference type="SAM" id="Coils"/>
    </source>
</evidence>
<accession>A0A2A4JCJ2</accession>
<keyword evidence="2" id="KW-0732">Signal</keyword>
<comment type="caution">
    <text evidence="3">The sequence shown here is derived from an EMBL/GenBank/DDBJ whole genome shotgun (WGS) entry which is preliminary data.</text>
</comment>
<gene>
    <name evidence="3" type="ORF">B5V51_3673</name>
</gene>
<feature type="coiled-coil region" evidence="1">
    <location>
        <begin position="26"/>
        <end position="53"/>
    </location>
</feature>
<feature type="chain" id="PRO_5012291464" evidence="2">
    <location>
        <begin position="19"/>
        <end position="255"/>
    </location>
</feature>
<organism evidence="3">
    <name type="scientific">Heliothis virescens</name>
    <name type="common">Tobacco budworm moth</name>
    <dbReference type="NCBI Taxonomy" id="7102"/>
    <lineage>
        <taxon>Eukaryota</taxon>
        <taxon>Metazoa</taxon>
        <taxon>Ecdysozoa</taxon>
        <taxon>Arthropoda</taxon>
        <taxon>Hexapoda</taxon>
        <taxon>Insecta</taxon>
        <taxon>Pterygota</taxon>
        <taxon>Neoptera</taxon>
        <taxon>Endopterygota</taxon>
        <taxon>Lepidoptera</taxon>
        <taxon>Glossata</taxon>
        <taxon>Ditrysia</taxon>
        <taxon>Noctuoidea</taxon>
        <taxon>Noctuidae</taxon>
        <taxon>Heliothinae</taxon>
        <taxon>Heliothis</taxon>
    </lineage>
</organism>
<sequence>MKRSVYIILVYALSVAKCAIIPKSPNEDEQQKIEELERARSAIYNEINTAIEDTIKTLEKSNDSDARDGINYMRDLLKQITEFNGTELVDAADLAANSTEDTSDLQELTNLKTDFLEDLTPTNNSTPLLAQSGRRKGHKATGYEHIKKNILSFGKFSSLVGGAGAIVSKKKQERMKNLLEVQAKLDAWMLEREKERERIRKYKAGLAATQRAEIITENCPDFGEARVKRSKSQPARQGKYPCCRKCCKKSYMGCL</sequence>
<name>A0A2A4JCJ2_HELVI</name>
<evidence type="ECO:0000256" key="2">
    <source>
        <dbReference type="SAM" id="SignalP"/>
    </source>
</evidence>
<dbReference type="AlphaFoldDB" id="A0A2A4JCJ2"/>
<feature type="signal peptide" evidence="2">
    <location>
        <begin position="1"/>
        <end position="18"/>
    </location>
</feature>
<reference evidence="3" key="1">
    <citation type="submission" date="2017-09" db="EMBL/GenBank/DDBJ databases">
        <title>Contemporary evolution of a Lepidopteran species, Heliothis virescens, in response to modern agricultural practices.</title>
        <authorList>
            <person name="Fritz M.L."/>
            <person name="Deyonke A.M."/>
            <person name="Papanicolaou A."/>
            <person name="Micinski S."/>
            <person name="Westbrook J."/>
            <person name="Gould F."/>
        </authorList>
    </citation>
    <scope>NUCLEOTIDE SEQUENCE [LARGE SCALE GENOMIC DNA]</scope>
    <source>
        <strain evidence="3">HvINT-</strain>
        <tissue evidence="3">Whole body</tissue>
    </source>
</reference>
<evidence type="ECO:0000313" key="3">
    <source>
        <dbReference type="EMBL" id="PCG69795.1"/>
    </source>
</evidence>